<dbReference type="STRING" id="1247936.BN2475_1040005"/>
<accession>A0A1N7SM45</accession>
<dbReference type="Proteomes" id="UP000187012">
    <property type="component" value="Unassembled WGS sequence"/>
</dbReference>
<proteinExistence type="predicted"/>
<reference evidence="1 2" key="1">
    <citation type="submission" date="2016-12" db="EMBL/GenBank/DDBJ databases">
        <authorList>
            <person name="Song W.-J."/>
            <person name="Kurnit D.M."/>
        </authorList>
    </citation>
    <scope>NUCLEOTIDE SEQUENCE [LARGE SCALE GENOMIC DNA]</scope>
    <source>
        <strain evidence="1 2">STM7296</strain>
    </source>
</reference>
<evidence type="ECO:0000313" key="1">
    <source>
        <dbReference type="EMBL" id="SIT48468.1"/>
    </source>
</evidence>
<dbReference type="AlphaFoldDB" id="A0A1N7SM45"/>
<name>A0A1N7SM45_9BURK</name>
<organism evidence="1 2">
    <name type="scientific">Paraburkholderia ribeironis</name>
    <dbReference type="NCBI Taxonomy" id="1247936"/>
    <lineage>
        <taxon>Bacteria</taxon>
        <taxon>Pseudomonadati</taxon>
        <taxon>Pseudomonadota</taxon>
        <taxon>Betaproteobacteria</taxon>
        <taxon>Burkholderiales</taxon>
        <taxon>Burkholderiaceae</taxon>
        <taxon>Paraburkholderia</taxon>
    </lineage>
</organism>
<sequence>MRLGQRRKANLGIDLGLKAFVEVSDEALGNVDAQQLYRDLEPKPAIAQRARKKARAKAIHAKIANRRKDFLHQLRT</sequence>
<keyword evidence="2" id="KW-1185">Reference proteome</keyword>
<dbReference type="EMBL" id="CYGX02000104">
    <property type="protein sequence ID" value="SIT48468.1"/>
    <property type="molecule type" value="Genomic_DNA"/>
</dbReference>
<protein>
    <submittedName>
        <fullName evidence="1">Transposase</fullName>
    </submittedName>
</protein>
<gene>
    <name evidence="1" type="ORF">BN2475_1040005</name>
</gene>
<evidence type="ECO:0000313" key="2">
    <source>
        <dbReference type="Proteomes" id="UP000187012"/>
    </source>
</evidence>